<dbReference type="PROSITE" id="PS51257">
    <property type="entry name" value="PROKAR_LIPOPROTEIN"/>
    <property type="match status" value="1"/>
</dbReference>
<feature type="domain" description="BIG2" evidence="2">
    <location>
        <begin position="109"/>
        <end position="183"/>
    </location>
</feature>
<name>A0ABV9K7H8_9PORP</name>
<sequence length="569" mass="61869">MNASIRRVLSFSILVLTCFAFSSCSKDDKATTITVSPDKVTVNVGETAKVLAIIEPETQGPATWKSLNESIATVSDGVITGVSKGETQVEAITKDGAKATVMVTVNEAPVGDLSISPNPLRVNEGEDLKVSVNGLPVGVQADFKVANSSVASVSKDGILHGVEEGATELTVSAKGKTASVKVLVSSKDLISFVDPVFKECVVKGLPTEDGAVLGCIDYNGDGEISKKEAARLTGKENTLALFDIIEIEDGVEKSRRSLQSTEDLKWFPNAMALMVRGCKTLKKIDFDKLPKLTNIMLSDLPAVSKLDLTTIPHLDGAYISWVESSSLDFSSCRELTGLIIEDVINAPKIKSINLSGCSKLQVLHVYGAKNLSDNGISWPSEMPRIEDITFDESRVLIQPILNKYKNIQKFSATNVDPEENGQYVNNGVINIDGMTKLIDLSIGGNRGITGINITKTSKLINFFARDCNIKAIDLSNQSALNHVEVNGNKLISLRLDNGNTSAIKHLSAYDNPELKCIKVSEDLTLPLNKDVYDEWYLDETTQLSYNCDGQTEKVNHNRRAMRILKRVRK</sequence>
<dbReference type="Gene3D" id="2.60.40.1080">
    <property type="match status" value="2"/>
</dbReference>
<accession>A0ABV9K7H8</accession>
<dbReference type="SUPFAM" id="SSF52058">
    <property type="entry name" value="L domain-like"/>
    <property type="match status" value="1"/>
</dbReference>
<dbReference type="InterPro" id="IPR008964">
    <property type="entry name" value="Invasin/intimin_cell_adhesion"/>
</dbReference>
<dbReference type="InterPro" id="IPR032675">
    <property type="entry name" value="LRR_dom_sf"/>
</dbReference>
<evidence type="ECO:0000313" key="3">
    <source>
        <dbReference type="EMBL" id="MFC4665611.1"/>
    </source>
</evidence>
<evidence type="ECO:0000256" key="1">
    <source>
        <dbReference type="SAM" id="SignalP"/>
    </source>
</evidence>
<dbReference type="RefSeq" id="WP_380077911.1">
    <property type="nucleotide sequence ID" value="NZ_JBHSGO010000049.1"/>
</dbReference>
<organism evidence="3 4">
    <name type="scientific">Falsiporphyromonas endometrii</name>
    <dbReference type="NCBI Taxonomy" id="1387297"/>
    <lineage>
        <taxon>Bacteria</taxon>
        <taxon>Pseudomonadati</taxon>
        <taxon>Bacteroidota</taxon>
        <taxon>Bacteroidia</taxon>
        <taxon>Bacteroidales</taxon>
        <taxon>Porphyromonadaceae</taxon>
        <taxon>Falsiporphyromonas</taxon>
    </lineage>
</organism>
<protein>
    <submittedName>
        <fullName evidence="3">Ig-like domain-containing protein</fullName>
    </submittedName>
</protein>
<dbReference type="Gene3D" id="3.80.10.10">
    <property type="entry name" value="Ribonuclease Inhibitor"/>
    <property type="match status" value="1"/>
</dbReference>
<feature type="signal peptide" evidence="1">
    <location>
        <begin position="1"/>
        <end position="22"/>
    </location>
</feature>
<reference evidence="4" key="1">
    <citation type="journal article" date="2019" name="Int. J. Syst. Evol. Microbiol.">
        <title>The Global Catalogue of Microorganisms (GCM) 10K type strain sequencing project: providing services to taxonomists for standard genome sequencing and annotation.</title>
        <authorList>
            <consortium name="The Broad Institute Genomics Platform"/>
            <consortium name="The Broad Institute Genome Sequencing Center for Infectious Disease"/>
            <person name="Wu L."/>
            <person name="Ma J."/>
        </authorList>
    </citation>
    <scope>NUCLEOTIDE SEQUENCE [LARGE SCALE GENOMIC DNA]</scope>
    <source>
        <strain evidence="4">CGMCC 4.7357</strain>
    </source>
</reference>
<evidence type="ECO:0000313" key="4">
    <source>
        <dbReference type="Proteomes" id="UP001596020"/>
    </source>
</evidence>
<keyword evidence="1" id="KW-0732">Signal</keyword>
<dbReference type="InterPro" id="IPR003343">
    <property type="entry name" value="Big_2"/>
</dbReference>
<keyword evidence="4" id="KW-1185">Reference proteome</keyword>
<dbReference type="SUPFAM" id="SSF49373">
    <property type="entry name" value="Invasin/intimin cell-adhesion fragments"/>
    <property type="match status" value="1"/>
</dbReference>
<proteinExistence type="predicted"/>
<feature type="domain" description="BIG2" evidence="2">
    <location>
        <begin position="29"/>
        <end position="103"/>
    </location>
</feature>
<dbReference type="Pfam" id="PF02368">
    <property type="entry name" value="Big_2"/>
    <property type="match status" value="2"/>
</dbReference>
<evidence type="ECO:0000259" key="2">
    <source>
        <dbReference type="SMART" id="SM00635"/>
    </source>
</evidence>
<feature type="chain" id="PRO_5046124312" evidence="1">
    <location>
        <begin position="23"/>
        <end position="569"/>
    </location>
</feature>
<gene>
    <name evidence="3" type="ORF">ACFO3G_03125</name>
</gene>
<dbReference type="EMBL" id="JBHSGO010000049">
    <property type="protein sequence ID" value="MFC4665611.1"/>
    <property type="molecule type" value="Genomic_DNA"/>
</dbReference>
<dbReference type="SMART" id="SM00635">
    <property type="entry name" value="BID_2"/>
    <property type="match status" value="2"/>
</dbReference>
<dbReference type="Proteomes" id="UP001596020">
    <property type="component" value="Unassembled WGS sequence"/>
</dbReference>
<comment type="caution">
    <text evidence="3">The sequence shown here is derived from an EMBL/GenBank/DDBJ whole genome shotgun (WGS) entry which is preliminary data.</text>
</comment>